<dbReference type="InterPro" id="IPR016024">
    <property type="entry name" value="ARM-type_fold"/>
</dbReference>
<sequence length="1253" mass="141584">MQRLFEWTPDECIPEFYTDPSIFKSIHPDMPDLMLPRWAFSAEDFIEKHADALESDYVSANLHFWIDLTFGHRLSGIEAIESKNVALPLIPENEMFMKHGVKQLFTEPHPQRACNWNTTRMLLNTSNLEQQVQHRMEQTAASSSTTRSRRNTLRSLNSDKQIKLLSDKLSELLSVANEKHSKSPAGNGKSKATKPSTPGKSISDSAASSIKDREFPIVTTTSDQKEMNKPEFLSALLNTEPINLPHEIGDNIFMEEFEHHEQAIQFGLHYGFDENPSQESHGDISVFKSAFDAPVSPYVSHSFAYGRSWDMFCFGFILRAIYYGIENRLHTINTMDEGFHSQSLITCDLQDILKSLLLSDWPERPTTEAILYASISTNCMDDKSLILPFPSFIPDIYDYLSSFYQCNWSEKVVLAKSWVDRLCRLEDEAFDLVLPSFVMLFTSNDTRLDSLKLFGKVAERLGSHGTRIHLLKPIITLFESSKPHLPVELFSHVLIDQLVRYLGVNCFLQQLFPFYLDAFSVAETEEAKLEYPDNLDFLSLTKEVEYMEEFYVINEDIKNPFSPLIASTITHICTLIGPILTSKYVIKQLIKVAYKEKCPLVLLQELMTSIGNKFGETFISIQYSYLITVVELQSRNLTKRNFRLLCNLISLLEKLTSQISSAKIMIEVKGAFSETLYQLLENSGSRGNKLAADAEELRNHISRRIIDYLLQVSAHITKAEWEKHIAPMFQKYFSGFKGNTQDHVVDADDVKDSIEQKKVQQMIYAYSQFCILIGQETMRRLIPTSDAIENMMYTHFESNDPSPYTAPVATVGKKKATPSRPTKKSVIPGSNSPSKAQPRIIPKRSFSMDERKLSEFIQTGNEPPFLSNSYGKLDIGLEGIIDDNNATGYIGSQSPATIGERFKFGSPNSFWSSKLKSSAEDKRNWNRFLSTNSEEMSKSMQFTFNDLKLRTFLGHTSTIKAISVNEPYRIFASASRDRTVKIWSLDVHKSIDNCSTEQFSESLVTYNGHRRNGVSDVYFVGNSDDLVASSDGQVHIWDPETGRGLHQFSMGKHPFVSIKPIFKSRQIIGATGDSTITVMDINSLCLLHSWKSSTITTGTIRIIAVNPSETLVAIGYSTGNVSLIETRTGALVSVWKAADSDITSLKFYTDEFIVTCAASDHMISVWNTNCLELVKTIKVNQDIIALDRFKDEIITINSDSSISFISLNETQLQSYSSKFRTGIIKSAITSFGIVPENQLLLFGSSEGEIHLYA</sequence>
<dbReference type="SUPFAM" id="SSF50978">
    <property type="entry name" value="WD40 repeat-like"/>
    <property type="match status" value="1"/>
</dbReference>
<feature type="compositionally biased region" description="Basic residues" evidence="3">
    <location>
        <begin position="812"/>
        <end position="823"/>
    </location>
</feature>
<dbReference type="Gene3D" id="2.130.10.10">
    <property type="entry name" value="YVTN repeat-like/Quinoprotein amine dehydrogenase"/>
    <property type="match status" value="2"/>
</dbReference>
<keyword evidence="1 2" id="KW-0853">WD repeat</keyword>
<dbReference type="InterPro" id="IPR001680">
    <property type="entry name" value="WD40_rpt"/>
</dbReference>
<evidence type="ECO:0000256" key="3">
    <source>
        <dbReference type="SAM" id="MobiDB-lite"/>
    </source>
</evidence>
<feature type="region of interest" description="Disordered" evidence="3">
    <location>
        <begin position="131"/>
        <end position="157"/>
    </location>
</feature>
<dbReference type="SMART" id="SM01026">
    <property type="entry name" value="Beach"/>
    <property type="match status" value="1"/>
</dbReference>
<dbReference type="PROSITE" id="PS50294">
    <property type="entry name" value="WD_REPEATS_REGION"/>
    <property type="match status" value="1"/>
</dbReference>
<comment type="caution">
    <text evidence="5">The sequence shown here is derived from an EMBL/GenBank/DDBJ whole genome shotgun (WGS) entry which is preliminary data.</text>
</comment>
<evidence type="ECO:0000313" key="6">
    <source>
        <dbReference type="Proteomes" id="UP001479436"/>
    </source>
</evidence>
<evidence type="ECO:0000259" key="4">
    <source>
        <dbReference type="PROSITE" id="PS50197"/>
    </source>
</evidence>
<dbReference type="InterPro" id="IPR000409">
    <property type="entry name" value="BEACH_dom"/>
</dbReference>
<dbReference type="Gene3D" id="1.10.1540.10">
    <property type="entry name" value="BEACH domain"/>
    <property type="match status" value="1"/>
</dbReference>
<dbReference type="InterPro" id="IPR036372">
    <property type="entry name" value="BEACH_dom_sf"/>
</dbReference>
<proteinExistence type="predicted"/>
<evidence type="ECO:0000256" key="2">
    <source>
        <dbReference type="PROSITE-ProRule" id="PRU00221"/>
    </source>
</evidence>
<dbReference type="SUPFAM" id="SSF81837">
    <property type="entry name" value="BEACH domain"/>
    <property type="match status" value="1"/>
</dbReference>
<accession>A0ABR2X161</accession>
<feature type="region of interest" description="Disordered" evidence="3">
    <location>
        <begin position="811"/>
        <end position="844"/>
    </location>
</feature>
<dbReference type="PROSITE" id="PS50082">
    <property type="entry name" value="WD_REPEATS_2"/>
    <property type="match status" value="1"/>
</dbReference>
<dbReference type="SMART" id="SM00320">
    <property type="entry name" value="WD40"/>
    <property type="match status" value="6"/>
</dbReference>
<organism evidence="5 6">
    <name type="scientific">Basidiobolus ranarum</name>
    <dbReference type="NCBI Taxonomy" id="34480"/>
    <lineage>
        <taxon>Eukaryota</taxon>
        <taxon>Fungi</taxon>
        <taxon>Fungi incertae sedis</taxon>
        <taxon>Zoopagomycota</taxon>
        <taxon>Entomophthoromycotina</taxon>
        <taxon>Basidiobolomycetes</taxon>
        <taxon>Basidiobolales</taxon>
        <taxon>Basidiobolaceae</taxon>
        <taxon>Basidiobolus</taxon>
    </lineage>
</organism>
<evidence type="ECO:0000256" key="1">
    <source>
        <dbReference type="ARBA" id="ARBA00022574"/>
    </source>
</evidence>
<dbReference type="InterPro" id="IPR036322">
    <property type="entry name" value="WD40_repeat_dom_sf"/>
</dbReference>
<feature type="repeat" description="WD" evidence="2">
    <location>
        <begin position="952"/>
        <end position="993"/>
    </location>
</feature>
<dbReference type="EMBL" id="JASJQH010000079">
    <property type="protein sequence ID" value="KAK9767411.1"/>
    <property type="molecule type" value="Genomic_DNA"/>
</dbReference>
<dbReference type="Pfam" id="PF02138">
    <property type="entry name" value="Beach"/>
    <property type="match status" value="1"/>
</dbReference>
<dbReference type="PANTHER" id="PTHR46866:SF1">
    <property type="entry name" value="GH12955P"/>
    <property type="match status" value="1"/>
</dbReference>
<feature type="domain" description="BEACH" evidence="4">
    <location>
        <begin position="1"/>
        <end position="137"/>
    </location>
</feature>
<keyword evidence="6" id="KW-1185">Reference proteome</keyword>
<protein>
    <recommendedName>
        <fullName evidence="4">BEACH domain-containing protein</fullName>
    </recommendedName>
</protein>
<dbReference type="Proteomes" id="UP001479436">
    <property type="component" value="Unassembled WGS sequence"/>
</dbReference>
<reference evidence="5 6" key="1">
    <citation type="submission" date="2023-04" db="EMBL/GenBank/DDBJ databases">
        <title>Genome of Basidiobolus ranarum AG-B5.</title>
        <authorList>
            <person name="Stajich J.E."/>
            <person name="Carter-House D."/>
            <person name="Gryganskyi A."/>
        </authorList>
    </citation>
    <scope>NUCLEOTIDE SEQUENCE [LARGE SCALE GENOMIC DNA]</scope>
    <source>
        <strain evidence="5 6">AG-B5</strain>
    </source>
</reference>
<name>A0ABR2X161_9FUNG</name>
<dbReference type="Pfam" id="PF00400">
    <property type="entry name" value="WD40"/>
    <property type="match status" value="2"/>
</dbReference>
<dbReference type="PANTHER" id="PTHR46866">
    <property type="entry name" value="GH12955P"/>
    <property type="match status" value="1"/>
</dbReference>
<dbReference type="PROSITE" id="PS50197">
    <property type="entry name" value="BEACH"/>
    <property type="match status" value="1"/>
</dbReference>
<dbReference type="InterPro" id="IPR015943">
    <property type="entry name" value="WD40/YVTN_repeat-like_dom_sf"/>
</dbReference>
<feature type="region of interest" description="Disordered" evidence="3">
    <location>
        <begin position="177"/>
        <end position="208"/>
    </location>
</feature>
<gene>
    <name evidence="5" type="ORF">K7432_002813</name>
</gene>
<dbReference type="SUPFAM" id="SSF48371">
    <property type="entry name" value="ARM repeat"/>
    <property type="match status" value="1"/>
</dbReference>
<evidence type="ECO:0000313" key="5">
    <source>
        <dbReference type="EMBL" id="KAK9767411.1"/>
    </source>
</evidence>